<organism evidence="1 2">
    <name type="scientific">Rhizobium gallicum</name>
    <dbReference type="NCBI Taxonomy" id="56730"/>
    <lineage>
        <taxon>Bacteria</taxon>
        <taxon>Pseudomonadati</taxon>
        <taxon>Pseudomonadota</taxon>
        <taxon>Alphaproteobacteria</taxon>
        <taxon>Hyphomicrobiales</taxon>
        <taxon>Rhizobiaceae</taxon>
        <taxon>Rhizobium/Agrobacterium group</taxon>
        <taxon>Rhizobium</taxon>
    </lineage>
</organism>
<dbReference type="EMBL" id="CP017101">
    <property type="protein sequence ID" value="APO68562.1"/>
    <property type="molecule type" value="Genomic_DNA"/>
</dbReference>
<proteinExistence type="predicted"/>
<sequence>MEGLEGDAPERGAQLVDKAVSLNPAFPMWSARIFTYAYFMAGRYEDALRMLDRLAPENYGRKHWVMRSGALAALGRTEEANVSVTDALRRFPNLTVEGFVNIPGFNEAERQRLIETMRLAAFPDCAKAEELAKIKKCASP</sequence>
<dbReference type="AlphaFoldDB" id="A0A1L5NL18"/>
<protein>
    <recommendedName>
        <fullName evidence="3">Tetratricopeptide repeat-containing protein</fullName>
    </recommendedName>
</protein>
<dbReference type="RefSeq" id="WP_074069192.1">
    <property type="nucleotide sequence ID" value="NZ_CP017101.1"/>
</dbReference>
<gene>
    <name evidence="1" type="ORF">IE4872_CH02960</name>
</gene>
<evidence type="ECO:0000313" key="1">
    <source>
        <dbReference type="EMBL" id="APO68562.1"/>
    </source>
</evidence>
<reference evidence="1 2" key="1">
    <citation type="submission" date="2016-09" db="EMBL/GenBank/DDBJ databases">
        <title>The complete genome sequences of Rhizobium gallicum, symbiovars gallicum and phaseoli, symbionts associated to common bean (Phaseolus vulgaris).</title>
        <authorList>
            <person name="Bustos P."/>
            <person name="Santamaria R.I."/>
            <person name="Perez-Carrascal O.M."/>
            <person name="Juarez S."/>
            <person name="Lozano L."/>
            <person name="Martinez-Flores I."/>
            <person name="Martinez-Romero E."/>
            <person name="Cevallos M."/>
            <person name="Romero D."/>
            <person name="Davila G."/>
            <person name="Gonzalez V."/>
        </authorList>
    </citation>
    <scope>NUCLEOTIDE SEQUENCE [LARGE SCALE GENOMIC DNA]</scope>
    <source>
        <strain evidence="1 2">IE4872</strain>
    </source>
</reference>
<evidence type="ECO:0000313" key="2">
    <source>
        <dbReference type="Proteomes" id="UP000184749"/>
    </source>
</evidence>
<evidence type="ECO:0008006" key="3">
    <source>
        <dbReference type="Google" id="ProtNLM"/>
    </source>
</evidence>
<name>A0A1L5NL18_9HYPH</name>
<dbReference type="Proteomes" id="UP000184749">
    <property type="component" value="Chromosome"/>
</dbReference>
<dbReference type="SUPFAM" id="SSF48452">
    <property type="entry name" value="TPR-like"/>
    <property type="match status" value="1"/>
</dbReference>
<accession>A0A1L5NL18</accession>
<dbReference type="Gene3D" id="1.25.40.10">
    <property type="entry name" value="Tetratricopeptide repeat domain"/>
    <property type="match status" value="1"/>
</dbReference>
<dbReference type="InterPro" id="IPR011990">
    <property type="entry name" value="TPR-like_helical_dom_sf"/>
</dbReference>